<dbReference type="SUPFAM" id="SSF51905">
    <property type="entry name" value="FAD/NAD(P)-binding domain"/>
    <property type="match status" value="1"/>
</dbReference>
<comment type="cofactor">
    <cofactor evidence="1 11">
        <name>FAD</name>
        <dbReference type="ChEBI" id="CHEBI:57692"/>
    </cofactor>
</comment>
<evidence type="ECO:0000256" key="7">
    <source>
        <dbReference type="ARBA" id="ARBA00022827"/>
    </source>
</evidence>
<reference evidence="14 15" key="1">
    <citation type="submission" date="2023-03" db="EMBL/GenBank/DDBJ databases">
        <title>Description of Hydrogenimonas sp. ISO32.</title>
        <authorList>
            <person name="Mino S."/>
            <person name="Fukazawa S."/>
            <person name="Sawabe T."/>
        </authorList>
    </citation>
    <scope>NUCLEOTIDE SEQUENCE [LARGE SCALE GENOMIC DNA]</scope>
    <source>
        <strain evidence="14 15">ISO32</strain>
    </source>
</reference>
<evidence type="ECO:0000256" key="2">
    <source>
        <dbReference type="ARBA" id="ARBA00004950"/>
    </source>
</evidence>
<protein>
    <recommendedName>
        <fullName evidence="4 10">L-aspartate oxidase</fullName>
        <ecNumber evidence="4 10">1.4.3.16</ecNumber>
    </recommendedName>
</protein>
<comment type="pathway">
    <text evidence="2 11">Cofactor biosynthesis; NAD(+) biosynthesis; iminoaspartate from L-aspartate (oxidase route): step 1/1.</text>
</comment>
<keyword evidence="12" id="KW-0472">Membrane</keyword>
<name>A0ABM8FP93_9BACT</name>
<evidence type="ECO:0000256" key="5">
    <source>
        <dbReference type="ARBA" id="ARBA00022630"/>
    </source>
</evidence>
<evidence type="ECO:0000256" key="11">
    <source>
        <dbReference type="RuleBase" id="RU362049"/>
    </source>
</evidence>
<evidence type="ECO:0000259" key="13">
    <source>
        <dbReference type="Pfam" id="PF00890"/>
    </source>
</evidence>
<evidence type="ECO:0000256" key="9">
    <source>
        <dbReference type="ARBA" id="ARBA00048305"/>
    </source>
</evidence>
<dbReference type="Proteomes" id="UP001321445">
    <property type="component" value="Chromosome"/>
</dbReference>
<comment type="similarity">
    <text evidence="3 11">Belongs to the FAD-dependent oxidoreductase 2 family. NadB subfamily.</text>
</comment>
<gene>
    <name evidence="14" type="primary">nadB</name>
    <name evidence="14" type="ORF">HCR_18280</name>
</gene>
<dbReference type="EC" id="1.4.3.16" evidence="4 10"/>
<proteinExistence type="inferred from homology"/>
<keyword evidence="8 11" id="KW-0560">Oxidoreductase</keyword>
<keyword evidence="5 11" id="KW-0285">Flavoprotein</keyword>
<accession>A0ABM8FP93</accession>
<dbReference type="PANTHER" id="PTHR42716">
    <property type="entry name" value="L-ASPARTATE OXIDASE"/>
    <property type="match status" value="1"/>
</dbReference>
<dbReference type="Pfam" id="PF00890">
    <property type="entry name" value="FAD_binding_2"/>
    <property type="match status" value="1"/>
</dbReference>
<dbReference type="Gene3D" id="3.50.50.60">
    <property type="entry name" value="FAD/NAD(P)-binding domain"/>
    <property type="match status" value="1"/>
</dbReference>
<keyword evidence="6 11" id="KW-0662">Pyridine nucleotide biosynthesis</keyword>
<sequence>MKTDSKYDVIIVGAGIAGLYAALHIPKEKNVLILCKDIPWECNTFYAQGGVAAAVDEGDVASHIEDTLNAGAGLCNEEAVELMVEESLEVIPDLIRRGFEFDRDEAGNLLYTKEAAHSRPRILHAGGDATGRYLHQFLMQANPHPLVYNVRVFDLLRSGDTCYGLRALINEEIKELYADNIIIASGGVGSLYAFHTNSRTISSDLHGICLERGIRLEMMEMMQFHPTVYVDNPWARKQLLTEALRGEGAQIVDEEERRFLFDYDERGELAPRDIVSRAIFDYQKRHGGKVYLKMDMFDEEFFAHRFPNIKKALASVGFDLPKDLVPISPAFHYAIGGIVCDLNGVVPGLENLYVIGEAACTGVHGANRLASNSLLEGLVFGRRAARHLNEKGFVWSHKPPFAEFKGNLVEKDDTILKQRLRRTMWQEVGIVRTRSGLERALDFVDDVQHLTIGRLLALRLKTARKIIESALARRESVGAHYIINE</sequence>
<evidence type="ECO:0000256" key="1">
    <source>
        <dbReference type="ARBA" id="ARBA00001974"/>
    </source>
</evidence>
<comment type="function">
    <text evidence="11">Catalyzes the oxidation of L-aspartate to iminoaspartate.</text>
</comment>
<dbReference type="Gene3D" id="3.90.700.10">
    <property type="entry name" value="Succinate dehydrogenase/fumarate reductase flavoprotein, catalytic domain"/>
    <property type="match status" value="1"/>
</dbReference>
<evidence type="ECO:0000256" key="10">
    <source>
        <dbReference type="NCBIfam" id="TIGR00551"/>
    </source>
</evidence>
<feature type="domain" description="FAD-dependent oxidoreductase 2 FAD-binding" evidence="13">
    <location>
        <begin position="8"/>
        <end position="374"/>
    </location>
</feature>
<keyword evidence="12" id="KW-0812">Transmembrane</keyword>
<keyword evidence="7 11" id="KW-0274">FAD</keyword>
<evidence type="ECO:0000313" key="15">
    <source>
        <dbReference type="Proteomes" id="UP001321445"/>
    </source>
</evidence>
<dbReference type="InterPro" id="IPR005288">
    <property type="entry name" value="NadB"/>
</dbReference>
<dbReference type="NCBIfam" id="TIGR00551">
    <property type="entry name" value="nadB"/>
    <property type="match status" value="1"/>
</dbReference>
<dbReference type="InterPro" id="IPR003953">
    <property type="entry name" value="FAD-dep_OxRdtase_2_FAD-bd"/>
</dbReference>
<evidence type="ECO:0000256" key="6">
    <source>
        <dbReference type="ARBA" id="ARBA00022642"/>
    </source>
</evidence>
<keyword evidence="12" id="KW-1133">Transmembrane helix</keyword>
<comment type="subcellular location">
    <subcellularLocation>
        <location evidence="11">Cytoplasm</location>
    </subcellularLocation>
</comment>
<evidence type="ECO:0000313" key="14">
    <source>
        <dbReference type="EMBL" id="BDY13516.1"/>
    </source>
</evidence>
<dbReference type="SUPFAM" id="SSF56425">
    <property type="entry name" value="Succinate dehydrogenase/fumarate reductase flavoprotein, catalytic domain"/>
    <property type="match status" value="1"/>
</dbReference>
<comment type="catalytic activity">
    <reaction evidence="9">
        <text>L-aspartate + O2 = iminosuccinate + H2O2</text>
        <dbReference type="Rhea" id="RHEA:25876"/>
        <dbReference type="ChEBI" id="CHEBI:15379"/>
        <dbReference type="ChEBI" id="CHEBI:16240"/>
        <dbReference type="ChEBI" id="CHEBI:29991"/>
        <dbReference type="ChEBI" id="CHEBI:77875"/>
        <dbReference type="EC" id="1.4.3.16"/>
    </reaction>
    <physiologicalReaction direction="left-to-right" evidence="9">
        <dbReference type="Rhea" id="RHEA:25877"/>
    </physiologicalReaction>
</comment>
<feature type="transmembrane region" description="Helical" evidence="12">
    <location>
        <begin position="7"/>
        <end position="25"/>
    </location>
</feature>
<dbReference type="EMBL" id="AP027370">
    <property type="protein sequence ID" value="BDY13516.1"/>
    <property type="molecule type" value="Genomic_DNA"/>
</dbReference>
<evidence type="ECO:0000256" key="3">
    <source>
        <dbReference type="ARBA" id="ARBA00008562"/>
    </source>
</evidence>
<evidence type="ECO:0000256" key="8">
    <source>
        <dbReference type="ARBA" id="ARBA00023002"/>
    </source>
</evidence>
<dbReference type="InterPro" id="IPR037099">
    <property type="entry name" value="Fum_R/Succ_DH_flav-like_C_sf"/>
</dbReference>
<organism evidence="14 15">
    <name type="scientific">Hydrogenimonas cancrithermarum</name>
    <dbReference type="NCBI Taxonomy" id="2993563"/>
    <lineage>
        <taxon>Bacteria</taxon>
        <taxon>Pseudomonadati</taxon>
        <taxon>Campylobacterota</taxon>
        <taxon>Epsilonproteobacteria</taxon>
        <taxon>Campylobacterales</taxon>
        <taxon>Hydrogenimonadaceae</taxon>
        <taxon>Hydrogenimonas</taxon>
    </lineage>
</organism>
<dbReference type="RefSeq" id="WP_286336466.1">
    <property type="nucleotide sequence ID" value="NZ_AP027370.1"/>
</dbReference>
<evidence type="ECO:0000256" key="12">
    <source>
        <dbReference type="SAM" id="Phobius"/>
    </source>
</evidence>
<dbReference type="PANTHER" id="PTHR42716:SF2">
    <property type="entry name" value="L-ASPARTATE OXIDASE, CHLOROPLASTIC"/>
    <property type="match status" value="1"/>
</dbReference>
<dbReference type="Gene3D" id="1.20.58.100">
    <property type="entry name" value="Fumarate reductase/succinate dehydrogenase flavoprotein-like, C-terminal domain"/>
    <property type="match status" value="1"/>
</dbReference>
<dbReference type="SUPFAM" id="SSF46977">
    <property type="entry name" value="Succinate dehydrogenase/fumarate reductase flavoprotein C-terminal domain"/>
    <property type="match status" value="1"/>
</dbReference>
<keyword evidence="15" id="KW-1185">Reference proteome</keyword>
<dbReference type="InterPro" id="IPR036188">
    <property type="entry name" value="FAD/NAD-bd_sf"/>
</dbReference>
<dbReference type="InterPro" id="IPR027477">
    <property type="entry name" value="Succ_DH/fumarate_Rdtase_cat_sf"/>
</dbReference>
<evidence type="ECO:0000256" key="4">
    <source>
        <dbReference type="ARBA" id="ARBA00012173"/>
    </source>
</evidence>